<evidence type="ECO:0000313" key="1">
    <source>
        <dbReference type="EMBL" id="JAD57039.1"/>
    </source>
</evidence>
<name>A0A0A9AZ77_ARUDO</name>
<accession>A0A0A9AZ77</accession>
<protein>
    <submittedName>
        <fullName evidence="1">Uncharacterized protein</fullName>
    </submittedName>
</protein>
<dbReference type="AlphaFoldDB" id="A0A0A9AZ77"/>
<organism evidence="1">
    <name type="scientific">Arundo donax</name>
    <name type="common">Giant reed</name>
    <name type="synonym">Donax arundinaceus</name>
    <dbReference type="NCBI Taxonomy" id="35708"/>
    <lineage>
        <taxon>Eukaryota</taxon>
        <taxon>Viridiplantae</taxon>
        <taxon>Streptophyta</taxon>
        <taxon>Embryophyta</taxon>
        <taxon>Tracheophyta</taxon>
        <taxon>Spermatophyta</taxon>
        <taxon>Magnoliopsida</taxon>
        <taxon>Liliopsida</taxon>
        <taxon>Poales</taxon>
        <taxon>Poaceae</taxon>
        <taxon>PACMAD clade</taxon>
        <taxon>Arundinoideae</taxon>
        <taxon>Arundineae</taxon>
        <taxon>Arundo</taxon>
    </lineage>
</organism>
<sequence length="51" mass="5770">MLSSLRINGWNNSRRSWVASLLNALATCNFSILTRQIRNKTGKFWASSNPS</sequence>
<reference evidence="1" key="2">
    <citation type="journal article" date="2015" name="Data Brief">
        <title>Shoot transcriptome of the giant reed, Arundo donax.</title>
        <authorList>
            <person name="Barrero R.A."/>
            <person name="Guerrero F.D."/>
            <person name="Moolhuijzen P."/>
            <person name="Goolsby J.A."/>
            <person name="Tidwell J."/>
            <person name="Bellgard S.E."/>
            <person name="Bellgard M.I."/>
        </authorList>
    </citation>
    <scope>NUCLEOTIDE SEQUENCE</scope>
    <source>
        <tissue evidence="1">Shoot tissue taken approximately 20 cm above the soil surface</tissue>
    </source>
</reference>
<reference evidence="1" key="1">
    <citation type="submission" date="2014-09" db="EMBL/GenBank/DDBJ databases">
        <authorList>
            <person name="Magalhaes I.L.F."/>
            <person name="Oliveira U."/>
            <person name="Santos F.R."/>
            <person name="Vidigal T.H.D.A."/>
            <person name="Brescovit A.D."/>
            <person name="Santos A.J."/>
        </authorList>
    </citation>
    <scope>NUCLEOTIDE SEQUENCE</scope>
    <source>
        <tissue evidence="1">Shoot tissue taken approximately 20 cm above the soil surface</tissue>
    </source>
</reference>
<dbReference type="EMBL" id="GBRH01240856">
    <property type="protein sequence ID" value="JAD57039.1"/>
    <property type="molecule type" value="Transcribed_RNA"/>
</dbReference>
<proteinExistence type="predicted"/>